<gene>
    <name evidence="1" type="ORF">Aspvir_006253</name>
</gene>
<name>A0A9P3BTV0_ASPVI</name>
<evidence type="ECO:0000313" key="2">
    <source>
        <dbReference type="Proteomes" id="UP000710440"/>
    </source>
</evidence>
<evidence type="ECO:0000313" key="1">
    <source>
        <dbReference type="EMBL" id="GIK02205.1"/>
    </source>
</evidence>
<organism evidence="1 2">
    <name type="scientific">Aspergillus viridinutans</name>
    <dbReference type="NCBI Taxonomy" id="75553"/>
    <lineage>
        <taxon>Eukaryota</taxon>
        <taxon>Fungi</taxon>
        <taxon>Dikarya</taxon>
        <taxon>Ascomycota</taxon>
        <taxon>Pezizomycotina</taxon>
        <taxon>Eurotiomycetes</taxon>
        <taxon>Eurotiomycetidae</taxon>
        <taxon>Eurotiales</taxon>
        <taxon>Aspergillaceae</taxon>
        <taxon>Aspergillus</taxon>
        <taxon>Aspergillus subgen. Fumigati</taxon>
    </lineage>
</organism>
<dbReference type="EMBL" id="BOPL01000004">
    <property type="protein sequence ID" value="GIK02205.1"/>
    <property type="molecule type" value="Genomic_DNA"/>
</dbReference>
<keyword evidence="2" id="KW-1185">Reference proteome</keyword>
<dbReference type="AlphaFoldDB" id="A0A9P3BTV0"/>
<accession>A0A9P3BTV0</accession>
<reference evidence="1 2" key="1">
    <citation type="submission" date="2021-02" db="EMBL/GenBank/DDBJ databases">
        <title>Pan-genome distribution and transcriptional activeness of fungal secondary metabolism genes in Aspergillus section Fumigati.</title>
        <authorList>
            <person name="Takahashi H."/>
            <person name="Umemura M."/>
            <person name="Ninomiya A."/>
            <person name="Kusuya Y."/>
            <person name="Urayama S."/>
            <person name="Shimizu M."/>
            <person name="Watanabe A."/>
            <person name="Kamei K."/>
            <person name="Yaguchi T."/>
            <person name="Hagiwara D."/>
        </authorList>
    </citation>
    <scope>NUCLEOTIDE SEQUENCE [LARGE SCALE GENOMIC DNA]</scope>
    <source>
        <strain evidence="1 2">IFM 47045</strain>
    </source>
</reference>
<sequence length="160" mass="17041">MSLNHRTSLTVSSTMKIFANVLDDNVLVSSIVVGFKSHDMLGSITLTFGVYESLSFHEVTLVRRIAFIVEMGIKLIRRHCSSGICSSGRTASLDLVAVADLAVKNAQAVHVSFEIDPINAVGLVGDAWGDVGIGSEDVREGGQDLLAFLPCVGHLEDVGL</sequence>
<protein>
    <submittedName>
        <fullName evidence="1">Uncharacterized protein</fullName>
    </submittedName>
</protein>
<proteinExistence type="predicted"/>
<dbReference type="GeneID" id="66934235"/>
<comment type="caution">
    <text evidence="1">The sequence shown here is derived from an EMBL/GenBank/DDBJ whole genome shotgun (WGS) entry which is preliminary data.</text>
</comment>
<dbReference type="Proteomes" id="UP000710440">
    <property type="component" value="Unassembled WGS sequence"/>
</dbReference>
<dbReference type="RefSeq" id="XP_043125391.1">
    <property type="nucleotide sequence ID" value="XM_043269456.1"/>
</dbReference>